<dbReference type="KEGG" id="mmil:sm9_1412"/>
<organism evidence="2 3">
    <name type="scientific">Methanobrevibacter millerae</name>
    <dbReference type="NCBI Taxonomy" id="230361"/>
    <lineage>
        <taxon>Archaea</taxon>
        <taxon>Methanobacteriati</taxon>
        <taxon>Methanobacteriota</taxon>
        <taxon>Methanomada group</taxon>
        <taxon>Methanobacteria</taxon>
        <taxon>Methanobacteriales</taxon>
        <taxon>Methanobacteriaceae</taxon>
        <taxon>Methanobrevibacter</taxon>
    </lineage>
</organism>
<feature type="transmembrane region" description="Helical" evidence="1">
    <location>
        <begin position="134"/>
        <end position="160"/>
    </location>
</feature>
<dbReference type="AlphaFoldDB" id="A0A0U3DS08"/>
<proteinExistence type="predicted"/>
<feature type="transmembrane region" description="Helical" evidence="1">
    <location>
        <begin position="77"/>
        <end position="108"/>
    </location>
</feature>
<protein>
    <submittedName>
        <fullName evidence="2">Uncharacterized protein</fullName>
    </submittedName>
</protein>
<dbReference type="EMBL" id="CP011266">
    <property type="protein sequence ID" value="ALT69193.1"/>
    <property type="molecule type" value="Genomic_DNA"/>
</dbReference>
<evidence type="ECO:0000313" key="3">
    <source>
        <dbReference type="Proteomes" id="UP000067738"/>
    </source>
</evidence>
<keyword evidence="3" id="KW-1185">Reference proteome</keyword>
<gene>
    <name evidence="2" type="ORF">sm9_1412</name>
</gene>
<feature type="transmembrane region" description="Helical" evidence="1">
    <location>
        <begin position="30"/>
        <end position="47"/>
    </location>
</feature>
<sequence>MDYVYLAILFILSGFFMKLSDDEYDINNNLILATFFGVLCGLACAIASVSDVGAAYIFIAIAIGNLLAFKVDGLHHVVTFVIFAAICFTCGMPQLSIIVLLILILAALGDEIGHELIYNYTENKFIQSFFEYRFVMKVVIFILALCGAFSFWTFIFFILFEVSYMMAGVVFKKVE</sequence>
<evidence type="ECO:0000256" key="1">
    <source>
        <dbReference type="SAM" id="Phobius"/>
    </source>
</evidence>
<evidence type="ECO:0000313" key="2">
    <source>
        <dbReference type="EMBL" id="ALT69193.1"/>
    </source>
</evidence>
<accession>A0A0U3DS08</accession>
<dbReference type="PATRIC" id="fig|230361.4.peg.1456"/>
<dbReference type="OrthoDB" id="82045at2157"/>
<dbReference type="Proteomes" id="UP000067738">
    <property type="component" value="Chromosome"/>
</dbReference>
<keyword evidence="1" id="KW-0472">Membrane</keyword>
<feature type="transmembrane region" description="Helical" evidence="1">
    <location>
        <begin position="54"/>
        <end position="71"/>
    </location>
</feature>
<dbReference type="GeneID" id="26736360"/>
<dbReference type="RefSeq" id="WP_058739445.1">
    <property type="nucleotide sequence ID" value="NZ_CP011266.1"/>
</dbReference>
<reference evidence="2 3" key="1">
    <citation type="submission" date="2015-04" db="EMBL/GenBank/DDBJ databases">
        <title>The complete genome sequence of the rumen methanogen Methanobrevibacter millerae SM9.</title>
        <authorList>
            <person name="Leahy S.C."/>
            <person name="Kelly W.J."/>
            <person name="Pacheco D.M."/>
            <person name="Li D."/>
            <person name="Altermann E."/>
            <person name="Attwood G.T."/>
        </authorList>
    </citation>
    <scope>NUCLEOTIDE SEQUENCE [LARGE SCALE GENOMIC DNA]</scope>
    <source>
        <strain evidence="2 3">SM9</strain>
    </source>
</reference>
<keyword evidence="1" id="KW-0812">Transmembrane</keyword>
<keyword evidence="1" id="KW-1133">Transmembrane helix</keyword>
<name>A0A0U3DS08_9EURY</name>